<organism evidence="1 2">
    <name type="scientific">Flavobacterium branchiophilum (strain FL-15)</name>
    <dbReference type="NCBI Taxonomy" id="1034807"/>
    <lineage>
        <taxon>Bacteria</taxon>
        <taxon>Pseudomonadati</taxon>
        <taxon>Bacteroidota</taxon>
        <taxon>Flavobacteriia</taxon>
        <taxon>Flavobacteriales</taxon>
        <taxon>Flavobacteriaceae</taxon>
        <taxon>Flavobacterium</taxon>
    </lineage>
</organism>
<sequence>MGKSCVKIKPVTGSSEKHNTREIEPKYLIPSEVENIHIVDAKIENVRKEIEKKYIENVGQKMQAKATPIREAVILLPDNDNDKNLENLLSLNDELKKRYGIEAFQVHIHNDEGHIDNNGKAKYNYHAHVVYNWTDANTGKSLKLGKQEMSEIQTLTAEHLQMQRGEKGSKSLSLNHHQYRGYLEIKDEFIKEFKIELTEKKDREIRTKIIENERQNKDIGRSSRGISR</sequence>
<dbReference type="HOGENOM" id="CLU_1213349_0_0_10"/>
<gene>
    <name evidence="1" type="primary">mob</name>
    <name evidence="1" type="ordered locus">FBFL15_p0003</name>
</gene>
<dbReference type="eggNOG" id="ENOG502ZAJ2">
    <property type="taxonomic scope" value="Bacteria"/>
</dbReference>
<accession>G2YZP8</accession>
<dbReference type="AlphaFoldDB" id="G2YZP8"/>
<dbReference type="KEGG" id="fbr:FBFL15_p0003"/>
<evidence type="ECO:0000313" key="1">
    <source>
        <dbReference type="EMBL" id="CCB68157.1"/>
    </source>
</evidence>
<keyword evidence="1" id="KW-0614">Plasmid</keyword>
<name>G2YZP8_FLABF</name>
<evidence type="ECO:0000313" key="2">
    <source>
        <dbReference type="Proteomes" id="UP000009186"/>
    </source>
</evidence>
<geneLocation type="plasmid" evidence="1 2">
    <name>pFB1</name>
</geneLocation>
<keyword evidence="2" id="KW-1185">Reference proteome</keyword>
<reference evidence="1 2" key="1">
    <citation type="journal article" date="2011" name="Appl. Environ. Microbiol.">
        <title>Complete genome sequence of the fish pathogen Flavobacterium branchiophilum.</title>
        <authorList>
            <consortium name="1:IP"/>
            <consortium name="Microbial Evolutionary Genomics,F-75015 Paris"/>
            <consortium name="France 2:CNRS"/>
            <consortium name="URA2171"/>
            <consortium name="F-75015 Paris,France 3:Unite de Virologie et Immunologie Mol."/>
            <consortium name="INRA,78352 Jouy en Josas Cedex"/>
            <consortium name="France. 4:Unite de Mathemathique"/>
            <consortium name="Informatique et Genome,INRA"/>
            <consortium name="78352 Jouy en Josas Cedex"/>
            <consortium name="France. 5:CEA/Genoscope"/>
            <consortium name="Evry"/>
            <consortium name="France"/>
            <person name="Touchon M."/>
            <person name="Barbier P."/>
            <person name="Bernardet J.F."/>
            <person name="Loux V."/>
            <person name="Vacherie B."/>
            <person name="Barbe V."/>
            <person name="Rocha E.P."/>
            <person name="Duchaud E."/>
        </authorList>
    </citation>
    <scope>NUCLEOTIDE SEQUENCE [LARGE SCALE GENOMIC DNA]</scope>
    <source>
        <strain evidence="1 2">FL-15</strain>
        <plasmid evidence="1 2">pFB1</plasmid>
    </source>
</reference>
<protein>
    <submittedName>
        <fullName evidence="1">Mobilization protein</fullName>
    </submittedName>
</protein>
<dbReference type="Proteomes" id="UP000009186">
    <property type="component" value="Plasmid pFB1"/>
</dbReference>
<dbReference type="EMBL" id="FQ859182">
    <property type="protein sequence ID" value="CCB68157.1"/>
    <property type="molecule type" value="Genomic_DNA"/>
</dbReference>
<dbReference type="RefSeq" id="WP_015038639.1">
    <property type="nucleotide sequence ID" value="NC_018751.1"/>
</dbReference>
<proteinExistence type="predicted"/>